<evidence type="ECO:0000259" key="9">
    <source>
        <dbReference type="PROSITE" id="PS50011"/>
    </source>
</evidence>
<evidence type="ECO:0000256" key="5">
    <source>
        <dbReference type="ARBA" id="ARBA00022777"/>
    </source>
</evidence>
<dbReference type="PROSITE" id="PS50011">
    <property type="entry name" value="PROTEIN_KINASE_DOM"/>
    <property type="match status" value="1"/>
</dbReference>
<dbReference type="PANTHER" id="PTHR27002">
    <property type="entry name" value="RECEPTOR-LIKE SERINE/THREONINE-PROTEIN KINASE SD1-8"/>
    <property type="match status" value="1"/>
</dbReference>
<evidence type="ECO:0000256" key="6">
    <source>
        <dbReference type="ARBA" id="ARBA00022840"/>
    </source>
</evidence>
<evidence type="ECO:0000256" key="7">
    <source>
        <dbReference type="ARBA" id="ARBA00047899"/>
    </source>
</evidence>
<dbReference type="EMBL" id="JAGFBR010000002">
    <property type="protein sequence ID" value="KAH0469461.1"/>
    <property type="molecule type" value="Genomic_DNA"/>
</dbReference>
<keyword evidence="5" id="KW-0418">Kinase</keyword>
<keyword evidence="4" id="KW-0547">Nucleotide-binding</keyword>
<keyword evidence="3" id="KW-0808">Transferase</keyword>
<evidence type="ECO:0000256" key="3">
    <source>
        <dbReference type="ARBA" id="ARBA00022679"/>
    </source>
</evidence>
<evidence type="ECO:0000256" key="4">
    <source>
        <dbReference type="ARBA" id="ARBA00022741"/>
    </source>
</evidence>
<proteinExistence type="predicted"/>
<evidence type="ECO:0000256" key="8">
    <source>
        <dbReference type="ARBA" id="ARBA00048679"/>
    </source>
</evidence>
<accession>A0AAV7HLE1</accession>
<reference evidence="10 11" key="1">
    <citation type="journal article" date="2021" name="Hortic Res">
        <title>Chromosome-scale assembly of the Dendrobium chrysotoxum genome enhances the understanding of orchid evolution.</title>
        <authorList>
            <person name="Zhang Y."/>
            <person name="Zhang G.Q."/>
            <person name="Zhang D."/>
            <person name="Liu X.D."/>
            <person name="Xu X.Y."/>
            <person name="Sun W.H."/>
            <person name="Yu X."/>
            <person name="Zhu X."/>
            <person name="Wang Z.W."/>
            <person name="Zhao X."/>
            <person name="Zhong W.Y."/>
            <person name="Chen H."/>
            <person name="Yin W.L."/>
            <person name="Huang T."/>
            <person name="Niu S.C."/>
            <person name="Liu Z.J."/>
        </authorList>
    </citation>
    <scope>NUCLEOTIDE SEQUENCE [LARGE SCALE GENOMIC DNA]</scope>
    <source>
        <strain evidence="10">Lindl</strain>
    </source>
</reference>
<evidence type="ECO:0000256" key="2">
    <source>
        <dbReference type="ARBA" id="ARBA00022527"/>
    </source>
</evidence>
<name>A0AAV7HLE1_DENCH</name>
<sequence>MYNVIEGIARGLLYLHRDSRLRVIDRDLKANNILLDDSMNPRISYFGMAKIFASNGNETTTKRVVDNKFRDVRSKFGILVELFNDFQLKFLANSLNCSGYMSPEHAMQGPFSVKSNVYSFGKLILEIVSRHRNSVYQHTDLYLKLIACAWKLWNEDNVMEFVGNYYSEVGGKKYGSYNAKTTYFCV</sequence>
<dbReference type="SUPFAM" id="SSF56112">
    <property type="entry name" value="Protein kinase-like (PK-like)"/>
    <property type="match status" value="1"/>
</dbReference>
<keyword evidence="2" id="KW-0723">Serine/threonine-protein kinase</keyword>
<dbReference type="Pfam" id="PF00069">
    <property type="entry name" value="Pkinase"/>
    <property type="match status" value="1"/>
</dbReference>
<feature type="domain" description="Protein kinase" evidence="9">
    <location>
        <begin position="1"/>
        <end position="186"/>
    </location>
</feature>
<comment type="catalytic activity">
    <reaction evidence="8">
        <text>L-seryl-[protein] + ATP = O-phospho-L-seryl-[protein] + ADP + H(+)</text>
        <dbReference type="Rhea" id="RHEA:17989"/>
        <dbReference type="Rhea" id="RHEA-COMP:9863"/>
        <dbReference type="Rhea" id="RHEA-COMP:11604"/>
        <dbReference type="ChEBI" id="CHEBI:15378"/>
        <dbReference type="ChEBI" id="CHEBI:29999"/>
        <dbReference type="ChEBI" id="CHEBI:30616"/>
        <dbReference type="ChEBI" id="CHEBI:83421"/>
        <dbReference type="ChEBI" id="CHEBI:456216"/>
        <dbReference type="EC" id="2.7.11.1"/>
    </reaction>
</comment>
<dbReference type="PANTHER" id="PTHR27002:SF181">
    <property type="entry name" value="RECEPTOR-LIKE SERINE_THREONINE-PROTEIN KINASE"/>
    <property type="match status" value="1"/>
</dbReference>
<dbReference type="GO" id="GO:0004674">
    <property type="term" value="F:protein serine/threonine kinase activity"/>
    <property type="evidence" value="ECO:0007669"/>
    <property type="project" value="UniProtKB-KW"/>
</dbReference>
<keyword evidence="11" id="KW-1185">Reference proteome</keyword>
<organism evidence="10 11">
    <name type="scientific">Dendrobium chrysotoxum</name>
    <name type="common">Orchid</name>
    <dbReference type="NCBI Taxonomy" id="161865"/>
    <lineage>
        <taxon>Eukaryota</taxon>
        <taxon>Viridiplantae</taxon>
        <taxon>Streptophyta</taxon>
        <taxon>Embryophyta</taxon>
        <taxon>Tracheophyta</taxon>
        <taxon>Spermatophyta</taxon>
        <taxon>Magnoliopsida</taxon>
        <taxon>Liliopsida</taxon>
        <taxon>Asparagales</taxon>
        <taxon>Orchidaceae</taxon>
        <taxon>Epidendroideae</taxon>
        <taxon>Malaxideae</taxon>
        <taxon>Dendrobiinae</taxon>
        <taxon>Dendrobium</taxon>
    </lineage>
</organism>
<dbReference type="Proteomes" id="UP000775213">
    <property type="component" value="Unassembled WGS sequence"/>
</dbReference>
<dbReference type="FunFam" id="1.10.510.10:FF:001023">
    <property type="entry name" value="Os07g0541700 protein"/>
    <property type="match status" value="1"/>
</dbReference>
<comment type="caution">
    <text evidence="10">The sequence shown here is derived from an EMBL/GenBank/DDBJ whole genome shotgun (WGS) entry which is preliminary data.</text>
</comment>
<dbReference type="EC" id="2.7.11.1" evidence="1"/>
<evidence type="ECO:0000313" key="10">
    <source>
        <dbReference type="EMBL" id="KAH0469461.1"/>
    </source>
</evidence>
<dbReference type="InterPro" id="IPR000719">
    <property type="entry name" value="Prot_kinase_dom"/>
</dbReference>
<gene>
    <name evidence="10" type="ORF">IEQ34_001019</name>
</gene>
<dbReference type="GO" id="GO:0005886">
    <property type="term" value="C:plasma membrane"/>
    <property type="evidence" value="ECO:0007669"/>
    <property type="project" value="TreeGrafter"/>
</dbReference>
<dbReference type="InterPro" id="IPR011009">
    <property type="entry name" value="Kinase-like_dom_sf"/>
</dbReference>
<protein>
    <recommendedName>
        <fullName evidence="1">non-specific serine/threonine protein kinase</fullName>
        <ecNumber evidence="1">2.7.11.1</ecNumber>
    </recommendedName>
</protein>
<keyword evidence="6" id="KW-0067">ATP-binding</keyword>
<dbReference type="GO" id="GO:0005524">
    <property type="term" value="F:ATP binding"/>
    <property type="evidence" value="ECO:0007669"/>
    <property type="project" value="UniProtKB-KW"/>
</dbReference>
<dbReference type="Gene3D" id="1.10.510.10">
    <property type="entry name" value="Transferase(Phosphotransferase) domain 1"/>
    <property type="match status" value="1"/>
</dbReference>
<evidence type="ECO:0000313" key="11">
    <source>
        <dbReference type="Proteomes" id="UP000775213"/>
    </source>
</evidence>
<dbReference type="AlphaFoldDB" id="A0AAV7HLE1"/>
<evidence type="ECO:0000256" key="1">
    <source>
        <dbReference type="ARBA" id="ARBA00012513"/>
    </source>
</evidence>
<comment type="catalytic activity">
    <reaction evidence="7">
        <text>L-threonyl-[protein] + ATP = O-phospho-L-threonyl-[protein] + ADP + H(+)</text>
        <dbReference type="Rhea" id="RHEA:46608"/>
        <dbReference type="Rhea" id="RHEA-COMP:11060"/>
        <dbReference type="Rhea" id="RHEA-COMP:11605"/>
        <dbReference type="ChEBI" id="CHEBI:15378"/>
        <dbReference type="ChEBI" id="CHEBI:30013"/>
        <dbReference type="ChEBI" id="CHEBI:30616"/>
        <dbReference type="ChEBI" id="CHEBI:61977"/>
        <dbReference type="ChEBI" id="CHEBI:456216"/>
        <dbReference type="EC" id="2.7.11.1"/>
    </reaction>
</comment>